<keyword evidence="14" id="KW-0739">Sodium transport</keyword>
<evidence type="ECO:0000256" key="21">
    <source>
        <dbReference type="SAM" id="Phobius"/>
    </source>
</evidence>
<evidence type="ECO:0000256" key="10">
    <source>
        <dbReference type="ARBA" id="ARBA00023065"/>
    </source>
</evidence>
<dbReference type="GO" id="GO:0030643">
    <property type="term" value="P:intracellular phosphate ion homeostasis"/>
    <property type="evidence" value="ECO:0007669"/>
    <property type="project" value="TreeGrafter"/>
</dbReference>
<evidence type="ECO:0000313" key="23">
    <source>
        <dbReference type="Proteomes" id="UP000472277"/>
    </source>
</evidence>
<keyword evidence="9 21" id="KW-1133">Transmembrane helix</keyword>
<keyword evidence="12" id="KW-1015">Disulfide bond</keyword>
<evidence type="ECO:0000256" key="7">
    <source>
        <dbReference type="ARBA" id="ARBA00022692"/>
    </source>
</evidence>
<feature type="transmembrane region" description="Helical" evidence="21">
    <location>
        <begin position="20"/>
        <end position="53"/>
    </location>
</feature>
<reference evidence="22" key="2">
    <citation type="submission" date="2025-09" db="UniProtKB">
        <authorList>
            <consortium name="Ensembl"/>
        </authorList>
    </citation>
    <scope>IDENTIFICATION</scope>
</reference>
<dbReference type="GO" id="GO:0016324">
    <property type="term" value="C:apical plasma membrane"/>
    <property type="evidence" value="ECO:0007669"/>
    <property type="project" value="UniProtKB-SubCell"/>
</dbReference>
<keyword evidence="5" id="KW-1003">Cell membrane</keyword>
<keyword evidence="14" id="KW-0915">Sodium</keyword>
<dbReference type="GO" id="GO:0044341">
    <property type="term" value="P:sodium-dependent phosphate transport"/>
    <property type="evidence" value="ECO:0007669"/>
    <property type="project" value="InterPro"/>
</dbReference>
<keyword evidence="8" id="KW-0769">Symport</keyword>
<keyword evidence="11 21" id="KW-0472">Membrane</keyword>
<comment type="similarity">
    <text evidence="2">Belongs to the SLC34A transporter family.</text>
</comment>
<evidence type="ECO:0000256" key="11">
    <source>
        <dbReference type="ARBA" id="ARBA00023136"/>
    </source>
</evidence>
<keyword evidence="13" id="KW-0325">Glycoprotein</keyword>
<evidence type="ECO:0000256" key="17">
    <source>
        <dbReference type="ARBA" id="ARBA00031850"/>
    </source>
</evidence>
<keyword evidence="10" id="KW-0406">Ion transport</keyword>
<dbReference type="AlphaFoldDB" id="A0A674DPR1"/>
<dbReference type="GO" id="GO:0005436">
    <property type="term" value="F:sodium:phosphate symporter activity"/>
    <property type="evidence" value="ECO:0007669"/>
    <property type="project" value="InterPro"/>
</dbReference>
<keyword evidence="6" id="KW-0597">Phosphoprotein</keyword>
<feature type="transmembrane region" description="Helical" evidence="21">
    <location>
        <begin position="90"/>
        <end position="109"/>
    </location>
</feature>
<evidence type="ECO:0000256" key="18">
    <source>
        <dbReference type="ARBA" id="ARBA00034042"/>
    </source>
</evidence>
<evidence type="ECO:0000256" key="4">
    <source>
        <dbReference type="ARBA" id="ARBA00022448"/>
    </source>
</evidence>
<proteinExistence type="inferred from homology"/>
<evidence type="ECO:0000256" key="19">
    <source>
        <dbReference type="ARBA" id="ARBA00045420"/>
    </source>
</evidence>
<dbReference type="Ensembl" id="ENSSTUT00000104720.1">
    <property type="protein sequence ID" value="ENSSTUP00000097524.1"/>
    <property type="gene ID" value="ENSSTUG00000043853.1"/>
</dbReference>
<dbReference type="Pfam" id="PF02690">
    <property type="entry name" value="Na_Pi_cotrans"/>
    <property type="match status" value="1"/>
</dbReference>
<evidence type="ECO:0000256" key="14">
    <source>
        <dbReference type="ARBA" id="ARBA00023201"/>
    </source>
</evidence>
<name>A0A674DPR1_SALTR</name>
<keyword evidence="4" id="KW-0813">Transport</keyword>
<keyword evidence="7 21" id="KW-0812">Transmembrane</keyword>
<evidence type="ECO:0000256" key="9">
    <source>
        <dbReference type="ARBA" id="ARBA00022989"/>
    </source>
</evidence>
<dbReference type="InParanoid" id="A0A674DPR1"/>
<reference evidence="22" key="1">
    <citation type="submission" date="2025-08" db="UniProtKB">
        <authorList>
            <consortium name="Ensembl"/>
        </authorList>
    </citation>
    <scope>IDENTIFICATION</scope>
</reference>
<dbReference type="PANTHER" id="PTHR10010:SF21">
    <property type="entry name" value="SODIUM-DEPENDENT PHOSPHATE TRANSPORT PROTEIN 2A"/>
    <property type="match status" value="1"/>
</dbReference>
<evidence type="ECO:0000256" key="5">
    <source>
        <dbReference type="ARBA" id="ARBA00022475"/>
    </source>
</evidence>
<evidence type="ECO:0000256" key="1">
    <source>
        <dbReference type="ARBA" id="ARBA00004424"/>
    </source>
</evidence>
<evidence type="ECO:0000256" key="20">
    <source>
        <dbReference type="ARBA" id="ARBA00046944"/>
    </source>
</evidence>
<protein>
    <recommendedName>
        <fullName evidence="3">Sodium-dependent phosphate transport protein 2A</fullName>
    </recommendedName>
    <alternativeName>
        <fullName evidence="17">Na(+)-dependent phosphate cotransporter 2A</fullName>
    </alternativeName>
    <alternativeName>
        <fullName evidence="15">Sodium/phosphate cotransporter 2A</fullName>
    </alternativeName>
    <alternativeName>
        <fullName evidence="16">Solute carrier family 34 member 1</fullName>
    </alternativeName>
</protein>
<evidence type="ECO:0000256" key="13">
    <source>
        <dbReference type="ARBA" id="ARBA00023180"/>
    </source>
</evidence>
<keyword evidence="23" id="KW-1185">Reference proteome</keyword>
<sequence>MNPLLSPSPDSPYLFGWRAGYPAILVGAGMTFMVQRSLVFSSAITPLIGIGVISIERAYPLTLGSNIGTTPTAILAALASWLHWHAGCSFQEVALCHLFFNILGILLWFPAPITRLPTHMARTLGQCMTMYRLFAVLYLLLPSLIFALSVSPWQVMAGVGVPFKVTLHLVSVANMLQIHRAGCLPVSLWSWDFLWIPSSPRKHLIHFQTNFAPLLLNKNELIHCRPSWQTDGAFWHYTARDPTAFTERFVHQNVSRNPSRTA</sequence>
<comment type="catalytic activity">
    <reaction evidence="18">
        <text>3 Na(+)(out) + phosphate(out) = 3 Na(+)(in) + phosphate(in)</text>
        <dbReference type="Rhea" id="RHEA:71255"/>
        <dbReference type="ChEBI" id="CHEBI:29101"/>
        <dbReference type="ChEBI" id="CHEBI:43474"/>
    </reaction>
    <physiologicalReaction direction="left-to-right" evidence="18">
        <dbReference type="Rhea" id="RHEA:71256"/>
    </physiologicalReaction>
</comment>
<dbReference type="GO" id="GO:0005903">
    <property type="term" value="C:brush border"/>
    <property type="evidence" value="ECO:0007669"/>
    <property type="project" value="TreeGrafter"/>
</dbReference>
<dbReference type="GeneTree" id="ENSGT00950000183177"/>
<dbReference type="GO" id="GO:0031982">
    <property type="term" value="C:vesicle"/>
    <property type="evidence" value="ECO:0007669"/>
    <property type="project" value="TreeGrafter"/>
</dbReference>
<evidence type="ECO:0000256" key="16">
    <source>
        <dbReference type="ARBA" id="ARBA00029764"/>
    </source>
</evidence>
<feature type="transmembrane region" description="Helical" evidence="21">
    <location>
        <begin position="65"/>
        <end position="84"/>
    </location>
</feature>
<comment type="subcellular location">
    <subcellularLocation>
        <location evidence="1">Apical cell membrane</location>
        <topology evidence="1">Multi-pass membrane protein</topology>
    </subcellularLocation>
</comment>
<accession>A0A674DPR1</accession>
<comment type="function">
    <text evidence="19">Involved in actively transporting phosphate into cells via Na(+) cotransport in the renal brush border membrane. The cotransport has a Na(+):Pi stoichiometry of 3:1 and is electrogenic.</text>
</comment>
<feature type="transmembrane region" description="Helical" evidence="21">
    <location>
        <begin position="130"/>
        <end position="149"/>
    </location>
</feature>
<dbReference type="InterPro" id="IPR003841">
    <property type="entry name" value="Na/Pi_transpt"/>
</dbReference>
<evidence type="ECO:0000256" key="8">
    <source>
        <dbReference type="ARBA" id="ARBA00022847"/>
    </source>
</evidence>
<dbReference type="PANTHER" id="PTHR10010">
    <property type="entry name" value="SOLUTE CARRIER FAMILY 34 SODIUM PHOSPHATE , MEMBER 2-RELATED"/>
    <property type="match status" value="1"/>
</dbReference>
<evidence type="ECO:0000256" key="15">
    <source>
        <dbReference type="ARBA" id="ARBA00029614"/>
    </source>
</evidence>
<evidence type="ECO:0000256" key="3">
    <source>
        <dbReference type="ARBA" id="ARBA00020021"/>
    </source>
</evidence>
<evidence type="ECO:0000256" key="6">
    <source>
        <dbReference type="ARBA" id="ARBA00022553"/>
    </source>
</evidence>
<organism evidence="22 23">
    <name type="scientific">Salmo trutta</name>
    <name type="common">Brown trout</name>
    <dbReference type="NCBI Taxonomy" id="8032"/>
    <lineage>
        <taxon>Eukaryota</taxon>
        <taxon>Metazoa</taxon>
        <taxon>Chordata</taxon>
        <taxon>Craniata</taxon>
        <taxon>Vertebrata</taxon>
        <taxon>Euteleostomi</taxon>
        <taxon>Actinopterygii</taxon>
        <taxon>Neopterygii</taxon>
        <taxon>Teleostei</taxon>
        <taxon>Protacanthopterygii</taxon>
        <taxon>Salmoniformes</taxon>
        <taxon>Salmonidae</taxon>
        <taxon>Salmoninae</taxon>
        <taxon>Salmo</taxon>
    </lineage>
</organism>
<dbReference type="Proteomes" id="UP000472277">
    <property type="component" value="Chromosome 19"/>
</dbReference>
<evidence type="ECO:0000256" key="12">
    <source>
        <dbReference type="ARBA" id="ARBA00023157"/>
    </source>
</evidence>
<comment type="subunit">
    <text evidence="20">Interacts via its C-terminal region with NHERF4. Interacts with NHERF1. Interacts with TMEM174; regulates SLC34A1 internalization by PTH and FGF23.</text>
</comment>
<evidence type="ECO:0000313" key="22">
    <source>
        <dbReference type="Ensembl" id="ENSSTUP00000097524.1"/>
    </source>
</evidence>
<evidence type="ECO:0000256" key="2">
    <source>
        <dbReference type="ARBA" id="ARBA00005808"/>
    </source>
</evidence>